<comment type="subcellular location">
    <subcellularLocation>
        <location evidence="1">Cell membrane</location>
        <topology evidence="1">Multi-pass membrane protein</topology>
    </subcellularLocation>
</comment>
<comment type="similarity">
    <text evidence="2">Belongs to the resistance-nodulation-cell division (RND) (TC 2.A.6) family. MmpL subfamily.</text>
</comment>
<keyword evidence="10" id="KW-1185">Reference proteome</keyword>
<feature type="transmembrane region" description="Helical" evidence="7">
    <location>
        <begin position="31"/>
        <end position="54"/>
    </location>
</feature>
<feature type="transmembrane region" description="Helical" evidence="7">
    <location>
        <begin position="6"/>
        <end position="24"/>
    </location>
</feature>
<keyword evidence="6 7" id="KW-0472">Membrane</keyword>
<keyword evidence="3" id="KW-1003">Cell membrane</keyword>
<feature type="domain" description="Membrane transport protein MMPL" evidence="8">
    <location>
        <begin position="3"/>
        <end position="88"/>
    </location>
</feature>
<gene>
    <name evidence="9" type="ORF">BST46_30880</name>
</gene>
<comment type="caution">
    <text evidence="9">The sequence shown here is derived from an EMBL/GenBank/DDBJ whole genome shotgun (WGS) entry which is preliminary data.</text>
</comment>
<evidence type="ECO:0000313" key="10">
    <source>
        <dbReference type="Proteomes" id="UP000192847"/>
    </source>
</evidence>
<dbReference type="PANTHER" id="PTHR33406">
    <property type="entry name" value="MEMBRANE PROTEIN MJ1562-RELATED"/>
    <property type="match status" value="1"/>
</dbReference>
<feature type="transmembrane region" description="Helical" evidence="7">
    <location>
        <begin position="60"/>
        <end position="79"/>
    </location>
</feature>
<proteinExistence type="inferred from homology"/>
<evidence type="ECO:0000256" key="2">
    <source>
        <dbReference type="ARBA" id="ARBA00010157"/>
    </source>
</evidence>
<dbReference type="Pfam" id="PF03176">
    <property type="entry name" value="MMPL"/>
    <property type="match status" value="1"/>
</dbReference>
<evidence type="ECO:0000256" key="5">
    <source>
        <dbReference type="ARBA" id="ARBA00022989"/>
    </source>
</evidence>
<feature type="non-terminal residue" evidence="9">
    <location>
        <position position="1"/>
    </location>
</feature>
<organism evidence="9 10">
    <name type="scientific">Mycobacterium timonense</name>
    <dbReference type="NCBI Taxonomy" id="701043"/>
    <lineage>
        <taxon>Bacteria</taxon>
        <taxon>Bacillati</taxon>
        <taxon>Actinomycetota</taxon>
        <taxon>Actinomycetes</taxon>
        <taxon>Mycobacteriales</taxon>
        <taxon>Mycobacteriaceae</taxon>
        <taxon>Mycobacterium</taxon>
        <taxon>Mycobacterium avium complex (MAC)</taxon>
    </lineage>
</organism>
<dbReference type="EMBL" id="MVIL01001036">
    <property type="protein sequence ID" value="ORB74476.1"/>
    <property type="molecule type" value="Genomic_DNA"/>
</dbReference>
<dbReference type="InterPro" id="IPR050545">
    <property type="entry name" value="Mycobact_MmpL"/>
</dbReference>
<protein>
    <recommendedName>
        <fullName evidence="8">Membrane transport protein MMPL domain-containing protein</fullName>
    </recommendedName>
</protein>
<dbReference type="InterPro" id="IPR004869">
    <property type="entry name" value="MMPL_dom"/>
</dbReference>
<evidence type="ECO:0000256" key="7">
    <source>
        <dbReference type="SAM" id="Phobius"/>
    </source>
</evidence>
<accession>A0ABX3TBX9</accession>
<evidence type="ECO:0000259" key="8">
    <source>
        <dbReference type="Pfam" id="PF03176"/>
    </source>
</evidence>
<sequence>LSADFHLLAIATLVIVGLTLVVLLRAVVAPLYLLGTVVLNYAAALGIGTLVFQYGLGKQIAWPVPLLAFIILVAVGADYKMLLLSRIR</sequence>
<dbReference type="SUPFAM" id="SSF82866">
    <property type="entry name" value="Multidrug efflux transporter AcrB transmembrane domain"/>
    <property type="match status" value="1"/>
</dbReference>
<feature type="non-terminal residue" evidence="9">
    <location>
        <position position="88"/>
    </location>
</feature>
<evidence type="ECO:0000256" key="4">
    <source>
        <dbReference type="ARBA" id="ARBA00022692"/>
    </source>
</evidence>
<evidence type="ECO:0000256" key="6">
    <source>
        <dbReference type="ARBA" id="ARBA00023136"/>
    </source>
</evidence>
<evidence type="ECO:0000313" key="9">
    <source>
        <dbReference type="EMBL" id="ORB74476.1"/>
    </source>
</evidence>
<evidence type="ECO:0000256" key="3">
    <source>
        <dbReference type="ARBA" id="ARBA00022475"/>
    </source>
</evidence>
<evidence type="ECO:0000256" key="1">
    <source>
        <dbReference type="ARBA" id="ARBA00004651"/>
    </source>
</evidence>
<dbReference type="Proteomes" id="UP000192847">
    <property type="component" value="Unassembled WGS sequence"/>
</dbReference>
<dbReference type="Gene3D" id="1.20.1640.10">
    <property type="entry name" value="Multidrug efflux transporter AcrB transmembrane domain"/>
    <property type="match status" value="1"/>
</dbReference>
<dbReference type="RefSeq" id="WP_142277773.1">
    <property type="nucleotide sequence ID" value="NZ_MVIL01001036.1"/>
</dbReference>
<keyword evidence="4 7" id="KW-0812">Transmembrane</keyword>
<name>A0ABX3TBX9_9MYCO</name>
<reference evidence="9 10" key="1">
    <citation type="submission" date="2017-02" db="EMBL/GenBank/DDBJ databases">
        <title>The new phylogeny of genus Mycobacterium.</title>
        <authorList>
            <person name="Tortoli E."/>
            <person name="Trovato A."/>
            <person name="Cirillo D.M."/>
        </authorList>
    </citation>
    <scope>NUCLEOTIDE SEQUENCE [LARGE SCALE GENOMIC DNA]</scope>
    <source>
        <strain evidence="9 10">CCUG 56329</strain>
    </source>
</reference>
<keyword evidence="5 7" id="KW-1133">Transmembrane helix</keyword>
<dbReference type="PANTHER" id="PTHR33406:SF6">
    <property type="entry name" value="MEMBRANE PROTEIN YDGH-RELATED"/>
    <property type="match status" value="1"/>
</dbReference>